<proteinExistence type="predicted"/>
<name>A0A2K2APP6_POPTR</name>
<keyword evidence="3" id="KW-1185">Reference proteome</keyword>
<reference evidence="2 3" key="1">
    <citation type="journal article" date="2006" name="Science">
        <title>The genome of black cottonwood, Populus trichocarpa (Torr. &amp; Gray).</title>
        <authorList>
            <person name="Tuskan G.A."/>
            <person name="Difazio S."/>
            <person name="Jansson S."/>
            <person name="Bohlmann J."/>
            <person name="Grigoriev I."/>
            <person name="Hellsten U."/>
            <person name="Putnam N."/>
            <person name="Ralph S."/>
            <person name="Rombauts S."/>
            <person name="Salamov A."/>
            <person name="Schein J."/>
            <person name="Sterck L."/>
            <person name="Aerts A."/>
            <person name="Bhalerao R.R."/>
            <person name="Bhalerao R.P."/>
            <person name="Blaudez D."/>
            <person name="Boerjan W."/>
            <person name="Brun A."/>
            <person name="Brunner A."/>
            <person name="Busov V."/>
            <person name="Campbell M."/>
            <person name="Carlson J."/>
            <person name="Chalot M."/>
            <person name="Chapman J."/>
            <person name="Chen G.L."/>
            <person name="Cooper D."/>
            <person name="Coutinho P.M."/>
            <person name="Couturier J."/>
            <person name="Covert S."/>
            <person name="Cronk Q."/>
            <person name="Cunningham R."/>
            <person name="Davis J."/>
            <person name="Degroeve S."/>
            <person name="Dejardin A."/>
            <person name="Depamphilis C."/>
            <person name="Detter J."/>
            <person name="Dirks B."/>
            <person name="Dubchak I."/>
            <person name="Duplessis S."/>
            <person name="Ehlting J."/>
            <person name="Ellis B."/>
            <person name="Gendler K."/>
            <person name="Goodstein D."/>
            <person name="Gribskov M."/>
            <person name="Grimwood J."/>
            <person name="Groover A."/>
            <person name="Gunter L."/>
            <person name="Hamberger B."/>
            <person name="Heinze B."/>
            <person name="Helariutta Y."/>
            <person name="Henrissat B."/>
            <person name="Holligan D."/>
            <person name="Holt R."/>
            <person name="Huang W."/>
            <person name="Islam-Faridi N."/>
            <person name="Jones S."/>
            <person name="Jones-Rhoades M."/>
            <person name="Jorgensen R."/>
            <person name="Joshi C."/>
            <person name="Kangasjarvi J."/>
            <person name="Karlsson J."/>
            <person name="Kelleher C."/>
            <person name="Kirkpatrick R."/>
            <person name="Kirst M."/>
            <person name="Kohler A."/>
            <person name="Kalluri U."/>
            <person name="Larimer F."/>
            <person name="Leebens-Mack J."/>
            <person name="Leple J.C."/>
            <person name="Locascio P."/>
            <person name="Lou Y."/>
            <person name="Lucas S."/>
            <person name="Martin F."/>
            <person name="Montanini B."/>
            <person name="Napoli C."/>
            <person name="Nelson D.R."/>
            <person name="Nelson C."/>
            <person name="Nieminen K."/>
            <person name="Nilsson O."/>
            <person name="Pereda V."/>
            <person name="Peter G."/>
            <person name="Philippe R."/>
            <person name="Pilate G."/>
            <person name="Poliakov A."/>
            <person name="Razumovskaya J."/>
            <person name="Richardson P."/>
            <person name="Rinaldi C."/>
            <person name="Ritland K."/>
            <person name="Rouze P."/>
            <person name="Ryaboy D."/>
            <person name="Schmutz J."/>
            <person name="Schrader J."/>
            <person name="Segerman B."/>
            <person name="Shin H."/>
            <person name="Siddiqui A."/>
            <person name="Sterky F."/>
            <person name="Terry A."/>
            <person name="Tsai C.J."/>
            <person name="Uberbacher E."/>
            <person name="Unneberg P."/>
            <person name="Vahala J."/>
            <person name="Wall K."/>
            <person name="Wessler S."/>
            <person name="Yang G."/>
            <person name="Yin T."/>
            <person name="Douglas C."/>
            <person name="Marra M."/>
            <person name="Sandberg G."/>
            <person name="Van de Peer Y."/>
            <person name="Rokhsar D."/>
        </authorList>
    </citation>
    <scope>NUCLEOTIDE SEQUENCE [LARGE SCALE GENOMIC DNA]</scope>
    <source>
        <strain evidence="3">cv. Nisqually</strain>
    </source>
</reference>
<gene>
    <name evidence="2" type="ORF">POPTR_004G041300</name>
</gene>
<sequence>MFGKEGKFKLKFCKKLIMIPGSLIWLMLDHEIDSAIPGLLAFGCKKPSHCSHSNKLVNVACLAFSFAALMYDRFWGLASVLATVFLSLLHYDTGKTHVQDGMRSVRPAAG</sequence>
<dbReference type="Proteomes" id="UP000006729">
    <property type="component" value="Chromosome 4"/>
</dbReference>
<organism evidence="2 3">
    <name type="scientific">Populus trichocarpa</name>
    <name type="common">Western balsam poplar</name>
    <name type="synonym">Populus balsamifera subsp. trichocarpa</name>
    <dbReference type="NCBI Taxonomy" id="3694"/>
    <lineage>
        <taxon>Eukaryota</taxon>
        <taxon>Viridiplantae</taxon>
        <taxon>Streptophyta</taxon>
        <taxon>Embryophyta</taxon>
        <taxon>Tracheophyta</taxon>
        <taxon>Spermatophyta</taxon>
        <taxon>Magnoliopsida</taxon>
        <taxon>eudicotyledons</taxon>
        <taxon>Gunneridae</taxon>
        <taxon>Pentapetalae</taxon>
        <taxon>rosids</taxon>
        <taxon>fabids</taxon>
        <taxon>Malpighiales</taxon>
        <taxon>Salicaceae</taxon>
        <taxon>Saliceae</taxon>
        <taxon>Populus</taxon>
    </lineage>
</organism>
<feature type="transmembrane region" description="Helical" evidence="1">
    <location>
        <begin position="74"/>
        <end position="93"/>
    </location>
</feature>
<evidence type="ECO:0000313" key="3">
    <source>
        <dbReference type="Proteomes" id="UP000006729"/>
    </source>
</evidence>
<dbReference type="EMBL" id="CM009293">
    <property type="protein sequence ID" value="PNT39502.1"/>
    <property type="molecule type" value="Genomic_DNA"/>
</dbReference>
<protein>
    <submittedName>
        <fullName evidence="2">Uncharacterized protein</fullName>
    </submittedName>
</protein>
<accession>A0A2K2APP6</accession>
<keyword evidence="1" id="KW-1133">Transmembrane helix</keyword>
<dbReference type="AlphaFoldDB" id="A0A2K2APP6"/>
<evidence type="ECO:0000256" key="1">
    <source>
        <dbReference type="SAM" id="Phobius"/>
    </source>
</evidence>
<evidence type="ECO:0000313" key="2">
    <source>
        <dbReference type="EMBL" id="PNT39502.1"/>
    </source>
</evidence>
<keyword evidence="1" id="KW-0472">Membrane</keyword>
<dbReference type="InParanoid" id="A0A2K2APP6"/>
<keyword evidence="1" id="KW-0812">Transmembrane</keyword>